<dbReference type="AlphaFoldDB" id="A0A4C1YWL1"/>
<dbReference type="Proteomes" id="UP000299102">
    <property type="component" value="Unassembled WGS sequence"/>
</dbReference>
<organism evidence="1 2">
    <name type="scientific">Eumeta variegata</name>
    <name type="common">Bagworm moth</name>
    <name type="synonym">Eumeta japonica</name>
    <dbReference type="NCBI Taxonomy" id="151549"/>
    <lineage>
        <taxon>Eukaryota</taxon>
        <taxon>Metazoa</taxon>
        <taxon>Ecdysozoa</taxon>
        <taxon>Arthropoda</taxon>
        <taxon>Hexapoda</taxon>
        <taxon>Insecta</taxon>
        <taxon>Pterygota</taxon>
        <taxon>Neoptera</taxon>
        <taxon>Endopterygota</taxon>
        <taxon>Lepidoptera</taxon>
        <taxon>Glossata</taxon>
        <taxon>Ditrysia</taxon>
        <taxon>Tineoidea</taxon>
        <taxon>Psychidae</taxon>
        <taxon>Oiketicinae</taxon>
        <taxon>Eumeta</taxon>
    </lineage>
</organism>
<evidence type="ECO:0000313" key="2">
    <source>
        <dbReference type="Proteomes" id="UP000299102"/>
    </source>
</evidence>
<protein>
    <submittedName>
        <fullName evidence="1">Uncharacterized protein</fullName>
    </submittedName>
</protein>
<dbReference type="EMBL" id="BGZK01001404">
    <property type="protein sequence ID" value="GBP79204.1"/>
    <property type="molecule type" value="Genomic_DNA"/>
</dbReference>
<gene>
    <name evidence="1" type="ORF">EVAR_53070_1</name>
</gene>
<keyword evidence="2" id="KW-1185">Reference proteome</keyword>
<reference evidence="1 2" key="1">
    <citation type="journal article" date="2019" name="Commun. Biol.">
        <title>The bagworm genome reveals a unique fibroin gene that provides high tensile strength.</title>
        <authorList>
            <person name="Kono N."/>
            <person name="Nakamura H."/>
            <person name="Ohtoshi R."/>
            <person name="Tomita M."/>
            <person name="Numata K."/>
            <person name="Arakawa K."/>
        </authorList>
    </citation>
    <scope>NUCLEOTIDE SEQUENCE [LARGE SCALE GENOMIC DNA]</scope>
</reference>
<comment type="caution">
    <text evidence="1">The sequence shown here is derived from an EMBL/GenBank/DDBJ whole genome shotgun (WGS) entry which is preliminary data.</text>
</comment>
<name>A0A4C1YWL1_EUMVA</name>
<sequence>MKRGQVGRLPRSLTKMLEQLKGLSERTEELHRYRLSTNWLLDQHENQKKLKDKRFENKEDEDEEKIYNFRNFSSISKRVVRDLLVNEIVYDRSAHMLYHDQQLERRTLAKDLRRIIDHFGFVFETTEHFKYYNNPAISFKGVVRNMLKYVSLTRLHHCCVHTDSITRVQQRCLTGLDSVDRPLSPYAPRGHERYRRTGRESPPLW</sequence>
<evidence type="ECO:0000313" key="1">
    <source>
        <dbReference type="EMBL" id="GBP79204.1"/>
    </source>
</evidence>
<proteinExistence type="predicted"/>
<accession>A0A4C1YWL1</accession>